<dbReference type="SUPFAM" id="SSF88874">
    <property type="entry name" value="Receptor-binding domain of short tail fibre protein gp12"/>
    <property type="match status" value="2"/>
</dbReference>
<dbReference type="Proteomes" id="UP001145481">
    <property type="component" value="Unassembled WGS sequence"/>
</dbReference>
<evidence type="ECO:0000313" key="3">
    <source>
        <dbReference type="EMBL" id="MDA5623967.1"/>
    </source>
</evidence>
<comment type="caution">
    <text evidence="3">The sequence shown here is derived from an EMBL/GenBank/DDBJ whole genome shotgun (WGS) entry which is preliminary data.</text>
</comment>
<organism evidence="3 4">
    <name type="scientific">Pasteurella multocida</name>
    <dbReference type="NCBI Taxonomy" id="747"/>
    <lineage>
        <taxon>Bacteria</taxon>
        <taxon>Pseudomonadati</taxon>
        <taxon>Pseudomonadota</taxon>
        <taxon>Gammaproteobacteria</taxon>
        <taxon>Pasteurellales</taxon>
        <taxon>Pasteurellaceae</taxon>
        <taxon>Pasteurella</taxon>
    </lineage>
</organism>
<evidence type="ECO:0000313" key="4">
    <source>
        <dbReference type="Proteomes" id="UP001145481"/>
    </source>
</evidence>
<sequence>MYALDNDSGVQTMPEVKAKKFNHTDPRWFTEGGNGVAPSYPGADWFNIVQAELLNILIEANITPDKSQLNQITLAIKEVVKNSVAESLDGKANKKHTHSISDITDLEEALEEASKKGLPVGSIIGFDKAITPPGFLRCDGSTFSPSTYPDLYRARQNNNVLPNLTRSDVGSTSYFAVDDIPDGWIYFDDIATQVTQSTYPELYQHLVRKYGSISAVPKAQDRFIRNAGNGLSVGQIQDDAIRNITGEIDLSSLGSGNQFLEFGEGVNSQVFKGALIPQAAKWSSWSSDQSGGGNVPRGFKFDASEVVPVAEENRPKALVLKKCIKAKNNFDDVVFWIKAFGSIQNEGQMNAANLAQDIQNVRSEKADKTHTHSYLDITNFTTGVASTYQGNFQENGWRKSSDGFIEQWGKVLLNPGSGSSTDNPINFPIAFPNKVLNVVMSYALMTDKRITQDPVLVDLSETSMTIRQQSDRNVLVYWQAIGR</sequence>
<feature type="domain" description="Phage tail collar" evidence="1">
    <location>
        <begin position="121"/>
        <end position="165"/>
    </location>
</feature>
<accession>A0A9X3URH6</accession>
<proteinExistence type="predicted"/>
<gene>
    <name evidence="3" type="ORF">NM948_10530</name>
</gene>
<evidence type="ECO:0000259" key="2">
    <source>
        <dbReference type="Pfam" id="PF21882"/>
    </source>
</evidence>
<name>A0A9X3URH6_PASMD</name>
<dbReference type="InterPro" id="IPR011083">
    <property type="entry name" value="Phage_tail_collar_dom"/>
</dbReference>
<dbReference type="Gene3D" id="3.90.1340.10">
    <property type="entry name" value="Phage tail collar domain"/>
    <property type="match status" value="1"/>
</dbReference>
<reference evidence="3" key="1">
    <citation type="submission" date="2022-07" db="EMBL/GenBank/DDBJ databases">
        <title>Genome-based characterization of novel serogroup A variants of Pasteurella multocida.</title>
        <authorList>
            <person name="Prajapati A."/>
            <person name="Yogisharadhya R."/>
            <person name="Mohanty N."/>
            <person name="Chanda M."/>
            <person name="Mendem S.K."/>
            <person name="Siddaramappa S."/>
            <person name="Shivachandra S.B."/>
        </authorList>
    </citation>
    <scope>NUCLEOTIDE SEQUENCE</scope>
    <source>
        <strain evidence="3">NIVEDIPm19</strain>
    </source>
</reference>
<evidence type="ECO:0000259" key="1">
    <source>
        <dbReference type="Pfam" id="PF07484"/>
    </source>
</evidence>
<dbReference type="InterPro" id="IPR054075">
    <property type="entry name" value="Gp53-like_C"/>
</dbReference>
<protein>
    <submittedName>
        <fullName evidence="3">Tail fiber protein</fullName>
    </submittedName>
</protein>
<dbReference type="Pfam" id="PF12789">
    <property type="entry name" value="PTR"/>
    <property type="match status" value="2"/>
</dbReference>
<feature type="domain" description="Putative tail fiber protein gp53-like C-terminal" evidence="2">
    <location>
        <begin position="401"/>
        <end position="483"/>
    </location>
</feature>
<dbReference type="Pfam" id="PF21882">
    <property type="entry name" value="Gp53-like_C"/>
    <property type="match status" value="1"/>
</dbReference>
<dbReference type="Pfam" id="PF07484">
    <property type="entry name" value="Collar"/>
    <property type="match status" value="1"/>
</dbReference>
<dbReference type="EMBL" id="JANJHC010000030">
    <property type="protein sequence ID" value="MDA5623967.1"/>
    <property type="molecule type" value="Genomic_DNA"/>
</dbReference>
<dbReference type="RefSeq" id="WP_195188930.1">
    <property type="nucleotide sequence ID" value="NZ_JADMLJ010000008.1"/>
</dbReference>
<dbReference type="AlphaFoldDB" id="A0A9X3URH6"/>
<dbReference type="InterPro" id="IPR037053">
    <property type="entry name" value="Phage_tail_collar_dom_sf"/>
</dbReference>
<dbReference type="Gene3D" id="2.60.40.3940">
    <property type="match status" value="1"/>
</dbReference>